<evidence type="ECO:0000313" key="2">
    <source>
        <dbReference type="EMBL" id="BCX42185.1"/>
    </source>
</evidence>
<dbReference type="SUPFAM" id="SSF56349">
    <property type="entry name" value="DNA breaking-rejoining enzymes"/>
    <property type="match status" value="1"/>
</dbReference>
<proteinExistence type="predicted"/>
<dbReference type="InterPro" id="IPR013762">
    <property type="entry name" value="Integrase-like_cat_sf"/>
</dbReference>
<keyword evidence="1" id="KW-0233">DNA recombination</keyword>
<protein>
    <recommendedName>
        <fullName evidence="4">Integrase</fullName>
    </recommendedName>
</protein>
<evidence type="ECO:0000313" key="3">
    <source>
        <dbReference type="Proteomes" id="UP000825066"/>
    </source>
</evidence>
<reference evidence="2 3" key="1">
    <citation type="submission" date="2021-05" db="EMBL/GenBank/DDBJ databases">
        <title>Complete Genome Sequence of Stenotrophomonas pavanii strain Y.</title>
        <authorList>
            <person name="Dohra H."/>
            <person name="Mohad Din A.R.J."/>
            <person name="Suzuki K."/>
            <person name="Fatma A."/>
            <person name="Honjyo M."/>
            <person name="Nishimura T."/>
            <person name="Moriuch R."/>
            <person name="Masuda K."/>
            <person name="Minoura A."/>
            <person name="Tashiro Y."/>
            <person name="Futamata H."/>
        </authorList>
    </citation>
    <scope>NUCLEOTIDE SEQUENCE [LARGE SCALE GENOMIC DNA]</scope>
    <source>
        <strain evidence="3">Y</strain>
    </source>
</reference>
<accession>A0ABM7QXS9</accession>
<dbReference type="Proteomes" id="UP000825066">
    <property type="component" value="Chromosome"/>
</dbReference>
<dbReference type="EMBL" id="AP024684">
    <property type="protein sequence ID" value="BCX42185.1"/>
    <property type="molecule type" value="Genomic_DNA"/>
</dbReference>
<dbReference type="RefSeq" id="WP_130768697.1">
    <property type="nucleotide sequence ID" value="NZ_AP024684.1"/>
</dbReference>
<dbReference type="Gene3D" id="1.10.443.10">
    <property type="entry name" value="Intergrase catalytic core"/>
    <property type="match status" value="1"/>
</dbReference>
<evidence type="ECO:0000256" key="1">
    <source>
        <dbReference type="ARBA" id="ARBA00023172"/>
    </source>
</evidence>
<gene>
    <name evidence="2" type="ORF">STNY_R03330</name>
</gene>
<sequence>MKRALPPAQLRLVAAKALGEEVDEFDHRIASPSGQSIEVVTPEGQWPTTLFIELIGTGTKKVPWAGQIHSNPLLEWIVRSWLIDRLQTVLHVRPIQLLLRRISDVQVSAIDAVSIERALSAWIEDMATACVAENRDDVPMAGVLLYQWALEVQAVPGFSDWTLYRLQALAWRGRGKSYGQLTTLRDPVGGPYTRPELARIETAISSSGAVSTRQRAAFYLCRDWGPRPVQLALMRASDFGEDSFGPYVDIPSVKAQRAKLRRADGNIVRRHITDQAAEAVHRQMLEAESQVSMLREKMQGCLSELGIERCPAPLPLFPRRERPEPALMRFCEDSALYPYTLHATGGMIGREIADIGKALALVQDEAIANLTGDSFATILAYRLRRTKGTAMVLMGCSREEVAEALDHATPWSVEHYFRYSTETHDLISAAAASSQQIAQAANMWEGRFLQDAVPETGERPVGGLGRCTLKTPCPKHPRISCYACHRFRPDRNADHSAALKEIVAYDELMRQQSTGPVRNQLSLEVLGAMSLVQHLCRDDGGGNEGPE</sequence>
<evidence type="ECO:0008006" key="4">
    <source>
        <dbReference type="Google" id="ProtNLM"/>
    </source>
</evidence>
<organism evidence="2 3">
    <name type="scientific">Stenotrophomonas pavanii</name>
    <dbReference type="NCBI Taxonomy" id="487698"/>
    <lineage>
        <taxon>Bacteria</taxon>
        <taxon>Pseudomonadati</taxon>
        <taxon>Pseudomonadota</taxon>
        <taxon>Gammaproteobacteria</taxon>
        <taxon>Lysobacterales</taxon>
        <taxon>Lysobacteraceae</taxon>
        <taxon>Stenotrophomonas</taxon>
    </lineage>
</organism>
<keyword evidence="3" id="KW-1185">Reference proteome</keyword>
<dbReference type="InterPro" id="IPR011010">
    <property type="entry name" value="DNA_brk_join_enz"/>
</dbReference>
<name>A0ABM7QXS9_9GAMM</name>